<feature type="transmembrane region" description="Helical" evidence="2">
    <location>
        <begin position="152"/>
        <end position="172"/>
    </location>
</feature>
<keyword evidence="2" id="KW-0812">Transmembrane</keyword>
<feature type="region of interest" description="Disordered" evidence="1">
    <location>
        <begin position="203"/>
        <end position="225"/>
    </location>
</feature>
<keyword evidence="2" id="KW-1133">Transmembrane helix</keyword>
<feature type="compositionally biased region" description="Gly residues" evidence="1">
    <location>
        <begin position="483"/>
        <end position="508"/>
    </location>
</feature>
<feature type="compositionally biased region" description="Polar residues" evidence="1">
    <location>
        <begin position="48"/>
        <end position="60"/>
    </location>
</feature>
<feature type="compositionally biased region" description="Low complexity" evidence="1">
    <location>
        <begin position="448"/>
        <end position="482"/>
    </location>
</feature>
<evidence type="ECO:0000313" key="3">
    <source>
        <dbReference type="EMBL" id="KXZ50474.1"/>
    </source>
</evidence>
<gene>
    <name evidence="3" type="ORF">GPECTOR_16g648</name>
</gene>
<dbReference type="OrthoDB" id="545305at2759"/>
<feature type="transmembrane region" description="Helical" evidence="2">
    <location>
        <begin position="544"/>
        <end position="565"/>
    </location>
</feature>
<comment type="caution">
    <text evidence="3">The sequence shown here is derived from an EMBL/GenBank/DDBJ whole genome shotgun (WGS) entry which is preliminary data.</text>
</comment>
<dbReference type="AlphaFoldDB" id="A0A150GL03"/>
<feature type="transmembrane region" description="Helical" evidence="2">
    <location>
        <begin position="321"/>
        <end position="340"/>
    </location>
</feature>
<feature type="transmembrane region" description="Helical" evidence="2">
    <location>
        <begin position="121"/>
        <end position="140"/>
    </location>
</feature>
<accession>A0A150GL03</accession>
<keyword evidence="2" id="KW-0472">Membrane</keyword>
<dbReference type="Proteomes" id="UP000075714">
    <property type="component" value="Unassembled WGS sequence"/>
</dbReference>
<evidence type="ECO:0000313" key="4">
    <source>
        <dbReference type="Proteomes" id="UP000075714"/>
    </source>
</evidence>
<feature type="region of interest" description="Disordered" evidence="1">
    <location>
        <begin position="426"/>
        <end position="512"/>
    </location>
</feature>
<keyword evidence="4" id="KW-1185">Reference proteome</keyword>
<name>A0A150GL03_GONPE</name>
<proteinExistence type="predicted"/>
<sequence length="605" mass="62151">MKPAKAQVQASVTRLEAWRALRATWTFLRKPPPSHTGSDGALPRGGQRQRTCRCTATKQQELGALPLVDGSPQRPSSAAGDKARPGRSTAPSSSGGPGGPEEEPSTSSSFQIGLDPFTQQLILSALTVGGAAGIAAWAHVDLGNALRLDPDALGFALQLSSPVLLLLLAVVAPRWAPPFKGSELERLRHNYYMTAQVVQLYTDPDDDDDGDGSGSGSDGGGGERARVQRRLRLEQTVGWGTLSSGLALMQAFTLQPWNPPTANYVFGLGLAGRSVQQLANEFLVRGAGWGLISGWVVGALSAADASDGILFYGKVFGGPDAIKYAAGLALVAMGLPGALWEARAARNFVRASVVGPVRDAAIFCTGNGVDEPAYCDPAGFAMMAARRPANAAPVADVVTRTRGWRSGPASSYSSVSSLSSVDLADLAGNQLPGGRPPAAQSATSGVTAAQPSSSSSSSSAAQPAHDAPQQHEQQQQPASAARDGGGSAGNSAGGDAVGDGGGAGGGGQAPLRVGPVLSQSSAAFEWDSEDMGVLLRVETLQDKIAFWSALYYQLLVAFAINGSFLASDCNLLASFAAAWLLRTGPLLLAELRARAAADAALRAGA</sequence>
<reference evidence="4" key="1">
    <citation type="journal article" date="2016" name="Nat. Commun.">
        <title>The Gonium pectorale genome demonstrates co-option of cell cycle regulation during the evolution of multicellularity.</title>
        <authorList>
            <person name="Hanschen E.R."/>
            <person name="Marriage T.N."/>
            <person name="Ferris P.J."/>
            <person name="Hamaji T."/>
            <person name="Toyoda A."/>
            <person name="Fujiyama A."/>
            <person name="Neme R."/>
            <person name="Noguchi H."/>
            <person name="Minakuchi Y."/>
            <person name="Suzuki M."/>
            <person name="Kawai-Toyooka H."/>
            <person name="Smith D.R."/>
            <person name="Sparks H."/>
            <person name="Anderson J."/>
            <person name="Bakaric R."/>
            <person name="Luria V."/>
            <person name="Karger A."/>
            <person name="Kirschner M.W."/>
            <person name="Durand P.M."/>
            <person name="Michod R.E."/>
            <person name="Nozaki H."/>
            <person name="Olson B.J."/>
        </authorList>
    </citation>
    <scope>NUCLEOTIDE SEQUENCE [LARGE SCALE GENOMIC DNA]</scope>
    <source>
        <strain evidence="4">NIES-2863</strain>
    </source>
</reference>
<evidence type="ECO:0000256" key="2">
    <source>
        <dbReference type="SAM" id="Phobius"/>
    </source>
</evidence>
<feature type="transmembrane region" description="Helical" evidence="2">
    <location>
        <begin position="282"/>
        <end position="301"/>
    </location>
</feature>
<protein>
    <submittedName>
        <fullName evidence="3">Uncharacterized protein</fullName>
    </submittedName>
</protein>
<feature type="region of interest" description="Disordered" evidence="1">
    <location>
        <begin position="28"/>
        <end position="111"/>
    </location>
</feature>
<dbReference type="EMBL" id="LSYV01000017">
    <property type="protein sequence ID" value="KXZ50474.1"/>
    <property type="molecule type" value="Genomic_DNA"/>
</dbReference>
<organism evidence="3 4">
    <name type="scientific">Gonium pectorale</name>
    <name type="common">Green alga</name>
    <dbReference type="NCBI Taxonomy" id="33097"/>
    <lineage>
        <taxon>Eukaryota</taxon>
        <taxon>Viridiplantae</taxon>
        <taxon>Chlorophyta</taxon>
        <taxon>core chlorophytes</taxon>
        <taxon>Chlorophyceae</taxon>
        <taxon>CS clade</taxon>
        <taxon>Chlamydomonadales</taxon>
        <taxon>Volvocaceae</taxon>
        <taxon>Gonium</taxon>
    </lineage>
</organism>
<evidence type="ECO:0000256" key="1">
    <source>
        <dbReference type="SAM" id="MobiDB-lite"/>
    </source>
</evidence>